<evidence type="ECO:0000256" key="2">
    <source>
        <dbReference type="ARBA" id="ARBA00009674"/>
    </source>
</evidence>
<keyword evidence="9" id="KW-1185">Reference proteome</keyword>
<evidence type="ECO:0000256" key="3">
    <source>
        <dbReference type="ARBA" id="ARBA00017934"/>
    </source>
</evidence>
<dbReference type="InterPro" id="IPR014041">
    <property type="entry name" value="ESCRT-II_cplx_Vps25-sub_N"/>
</dbReference>
<evidence type="ECO:0000313" key="8">
    <source>
        <dbReference type="EMBL" id="TRY62523.1"/>
    </source>
</evidence>
<dbReference type="AlphaFoldDB" id="A0A553NAR0"/>
<dbReference type="FunFam" id="1.10.10.10:FF:000141">
    <property type="entry name" value="vacuolar protein-sorting-associated protein 25"/>
    <property type="match status" value="1"/>
</dbReference>
<dbReference type="GO" id="GO:0016236">
    <property type="term" value="P:macroautophagy"/>
    <property type="evidence" value="ECO:0007669"/>
    <property type="project" value="UniProtKB-ARBA"/>
</dbReference>
<dbReference type="PANTHER" id="PTHR13149:SF0">
    <property type="entry name" value="VACUOLAR PROTEIN-SORTING-ASSOCIATED PROTEIN 25"/>
    <property type="match status" value="1"/>
</dbReference>
<keyword evidence="6" id="KW-0653">Protein transport</keyword>
<dbReference type="Proteomes" id="UP000318571">
    <property type="component" value="Chromosome 10"/>
</dbReference>
<dbReference type="Gene3D" id="1.10.10.570">
    <property type="entry name" value="Winged helix' DNA-binding domain. Chain C. Domain 1"/>
    <property type="match status" value="1"/>
</dbReference>
<comment type="subcellular location">
    <subcellularLocation>
        <location evidence="1">Cytoplasm</location>
    </subcellularLocation>
</comment>
<dbReference type="InterPro" id="IPR036390">
    <property type="entry name" value="WH_DNA-bd_sf"/>
</dbReference>
<gene>
    <name evidence="8" type="ORF">TCAL_16610</name>
</gene>
<name>A0A553NAR0_TIGCA</name>
<sequence>MTEEFPWQHAFPPFFTLQPHEQTRVKQLEAWRSMILDYCQSHQITQFDVQEIGQSALFHNKTIQRRLSPEDLLVVLEDLRSHGHLEWDGPAKSRRKAHIYWRRPEEWGSLIYNWAQAHGMTNTVCTLFEITQGDDAQDQAFQGLDQDLLIKALKCLELESKAELFPDQEGVKFF</sequence>
<dbReference type="GO" id="GO:0043328">
    <property type="term" value="P:protein transport to vacuole involved in ubiquitin-dependent protein catabolic process via the multivesicular body sorting pathway"/>
    <property type="evidence" value="ECO:0007669"/>
    <property type="project" value="TreeGrafter"/>
</dbReference>
<evidence type="ECO:0000313" key="9">
    <source>
        <dbReference type="Proteomes" id="UP000318571"/>
    </source>
</evidence>
<dbReference type="EMBL" id="VCGU01000458">
    <property type="protein sequence ID" value="TRY62523.1"/>
    <property type="molecule type" value="Genomic_DNA"/>
</dbReference>
<protein>
    <recommendedName>
        <fullName evidence="3">Vacuolar protein-sorting-associated protein 25</fullName>
    </recommendedName>
    <alternativeName>
        <fullName evidence="7">ESCRT-II complex subunit VPS25</fullName>
    </alternativeName>
</protein>
<dbReference type="GO" id="GO:0042803">
    <property type="term" value="F:protein homodimerization activity"/>
    <property type="evidence" value="ECO:0007669"/>
    <property type="project" value="TreeGrafter"/>
</dbReference>
<dbReference type="SUPFAM" id="SSF46785">
    <property type="entry name" value="Winged helix' DNA-binding domain"/>
    <property type="match status" value="2"/>
</dbReference>
<proteinExistence type="inferred from homology"/>
<evidence type="ECO:0000256" key="1">
    <source>
        <dbReference type="ARBA" id="ARBA00004496"/>
    </source>
</evidence>
<dbReference type="OrthoDB" id="245150at2759"/>
<dbReference type="PANTHER" id="PTHR13149">
    <property type="entry name" value="VACUOLAR PROTEIN SORTING-ASSOCIATED PROTEIN VPS25"/>
    <property type="match status" value="1"/>
</dbReference>
<dbReference type="Gene3D" id="1.10.10.10">
    <property type="entry name" value="Winged helix-like DNA-binding domain superfamily/Winged helix DNA-binding domain"/>
    <property type="match status" value="1"/>
</dbReference>
<reference evidence="8 9" key="1">
    <citation type="journal article" date="2018" name="Nat. Ecol. Evol.">
        <title>Genomic signatures of mitonuclear coevolution across populations of Tigriopus californicus.</title>
        <authorList>
            <person name="Barreto F.S."/>
            <person name="Watson E.T."/>
            <person name="Lima T.G."/>
            <person name="Willett C.S."/>
            <person name="Edmands S."/>
            <person name="Li W."/>
            <person name="Burton R.S."/>
        </authorList>
    </citation>
    <scope>NUCLEOTIDE SEQUENCE [LARGE SCALE GENOMIC DNA]</scope>
    <source>
        <strain evidence="8 9">San Diego</strain>
    </source>
</reference>
<dbReference type="InterPro" id="IPR008570">
    <property type="entry name" value="ESCRT-II_cplx_Vps25-sub"/>
</dbReference>
<evidence type="ECO:0000256" key="7">
    <source>
        <dbReference type="ARBA" id="ARBA00030094"/>
    </source>
</evidence>
<accession>A0A553NAR0</accession>
<comment type="caution">
    <text evidence="8">The sequence shown here is derived from an EMBL/GenBank/DDBJ whole genome shotgun (WGS) entry which is preliminary data.</text>
</comment>
<evidence type="ECO:0000256" key="5">
    <source>
        <dbReference type="ARBA" id="ARBA00022490"/>
    </source>
</evidence>
<dbReference type="FunFam" id="1.10.10.570:FF:000003">
    <property type="entry name" value="Vacuolar protein-sorting-associated protein 25"/>
    <property type="match status" value="1"/>
</dbReference>
<dbReference type="STRING" id="6832.A0A553NAR0"/>
<keyword evidence="4" id="KW-0813">Transport</keyword>
<dbReference type="InterPro" id="IPR036388">
    <property type="entry name" value="WH-like_DNA-bd_sf"/>
</dbReference>
<organism evidence="8 9">
    <name type="scientific">Tigriopus californicus</name>
    <name type="common">Marine copepod</name>
    <dbReference type="NCBI Taxonomy" id="6832"/>
    <lineage>
        <taxon>Eukaryota</taxon>
        <taxon>Metazoa</taxon>
        <taxon>Ecdysozoa</taxon>
        <taxon>Arthropoda</taxon>
        <taxon>Crustacea</taxon>
        <taxon>Multicrustacea</taxon>
        <taxon>Hexanauplia</taxon>
        <taxon>Copepoda</taxon>
        <taxon>Harpacticoida</taxon>
        <taxon>Harpacticidae</taxon>
        <taxon>Tigriopus</taxon>
    </lineage>
</organism>
<evidence type="ECO:0000256" key="6">
    <source>
        <dbReference type="ARBA" id="ARBA00022927"/>
    </source>
</evidence>
<keyword evidence="5" id="KW-0963">Cytoplasm</keyword>
<dbReference type="Pfam" id="PF05871">
    <property type="entry name" value="ESCRT-II"/>
    <property type="match status" value="1"/>
</dbReference>
<dbReference type="GO" id="GO:0005198">
    <property type="term" value="F:structural molecule activity"/>
    <property type="evidence" value="ECO:0007669"/>
    <property type="project" value="TreeGrafter"/>
</dbReference>
<comment type="similarity">
    <text evidence="2">Belongs to the VPS25 family.</text>
</comment>
<dbReference type="OMA" id="TRCLIMW"/>
<evidence type="ECO:0000256" key="4">
    <source>
        <dbReference type="ARBA" id="ARBA00022448"/>
    </source>
</evidence>
<dbReference type="GO" id="GO:0000814">
    <property type="term" value="C:ESCRT II complex"/>
    <property type="evidence" value="ECO:0007669"/>
    <property type="project" value="InterPro"/>
</dbReference>